<dbReference type="OMA" id="LGQDMKY"/>
<dbReference type="InParanoid" id="H2YH87"/>
<dbReference type="HOGENOM" id="CLU_918133_0_0_1"/>
<feature type="compositionally biased region" description="Polar residues" evidence="1">
    <location>
        <begin position="93"/>
        <end position="118"/>
    </location>
</feature>
<reference evidence="3" key="2">
    <citation type="submission" date="2025-08" db="UniProtKB">
        <authorList>
            <consortium name="Ensembl"/>
        </authorList>
    </citation>
    <scope>IDENTIFICATION</scope>
</reference>
<feature type="region of interest" description="Disordered" evidence="1">
    <location>
        <begin position="151"/>
        <end position="186"/>
    </location>
</feature>
<feature type="region of interest" description="Disordered" evidence="1">
    <location>
        <begin position="86"/>
        <end position="118"/>
    </location>
</feature>
<feature type="chain" id="PRO_5003578628" evidence="2">
    <location>
        <begin position="24"/>
        <end position="311"/>
    </location>
</feature>
<sequence length="311" mass="34060">MKNYIFVAVVMSFLAASFKGTVCTPLPTPSTISNVTELTSGNEKQFAQDHDATDNSLDCIMEAISVMVSGNEQTLSDSCKEMIKAAQDEEPATEQSNGDTNSDATDDVNTPPTPSNDLQAELEDLTSQLRGIDADYNVDGDDKELGMKRHEQDIDDVKRSDGDSVDSLDDNATEEENTNDKTNPFVTSLGDISDEFLVIPLKYLRKQMEASMFNNDVNTNAGGVSMNTGDVSENGDDVPNKVINKKEEEVSTAMEDNAAEDGEDAVTKAGDWADDTATEMDMEQLDALYQVQLDLKKLGQDMKYLKKKQQE</sequence>
<evidence type="ECO:0000256" key="2">
    <source>
        <dbReference type="SAM" id="SignalP"/>
    </source>
</evidence>
<evidence type="ECO:0000313" key="3">
    <source>
        <dbReference type="Ensembl" id="ENSCSAVP00000004686.1"/>
    </source>
</evidence>
<evidence type="ECO:0000256" key="1">
    <source>
        <dbReference type="SAM" id="MobiDB-lite"/>
    </source>
</evidence>
<dbReference type="AlphaFoldDB" id="H2YH87"/>
<dbReference type="Ensembl" id="ENSCSAVT00000004753.1">
    <property type="protein sequence ID" value="ENSCSAVP00000004686.1"/>
    <property type="gene ID" value="ENSCSAVG00000002796.1"/>
</dbReference>
<dbReference type="GeneTree" id="ENSGT00390000010363"/>
<accession>H2YH87</accession>
<keyword evidence="2" id="KW-0732">Signal</keyword>
<keyword evidence="4" id="KW-1185">Reference proteome</keyword>
<organism evidence="3 4">
    <name type="scientific">Ciona savignyi</name>
    <name type="common">Pacific transparent sea squirt</name>
    <dbReference type="NCBI Taxonomy" id="51511"/>
    <lineage>
        <taxon>Eukaryota</taxon>
        <taxon>Metazoa</taxon>
        <taxon>Chordata</taxon>
        <taxon>Tunicata</taxon>
        <taxon>Ascidiacea</taxon>
        <taxon>Phlebobranchia</taxon>
        <taxon>Cionidae</taxon>
        <taxon>Ciona</taxon>
    </lineage>
</organism>
<feature type="compositionally biased region" description="Basic and acidic residues" evidence="1">
    <location>
        <begin position="151"/>
        <end position="162"/>
    </location>
</feature>
<reference evidence="3" key="3">
    <citation type="submission" date="2025-09" db="UniProtKB">
        <authorList>
            <consortium name="Ensembl"/>
        </authorList>
    </citation>
    <scope>IDENTIFICATION</scope>
</reference>
<protein>
    <submittedName>
        <fullName evidence="3">Uncharacterized protein</fullName>
    </submittedName>
</protein>
<dbReference type="Proteomes" id="UP000007875">
    <property type="component" value="Unassembled WGS sequence"/>
</dbReference>
<evidence type="ECO:0000313" key="4">
    <source>
        <dbReference type="Proteomes" id="UP000007875"/>
    </source>
</evidence>
<feature type="signal peptide" evidence="2">
    <location>
        <begin position="1"/>
        <end position="23"/>
    </location>
</feature>
<proteinExistence type="predicted"/>
<feature type="region of interest" description="Disordered" evidence="1">
    <location>
        <begin position="248"/>
        <end position="275"/>
    </location>
</feature>
<name>H2YH87_CIOSA</name>
<feature type="compositionally biased region" description="Acidic residues" evidence="1">
    <location>
        <begin position="163"/>
        <end position="177"/>
    </location>
</feature>
<reference evidence="4" key="1">
    <citation type="submission" date="2003-08" db="EMBL/GenBank/DDBJ databases">
        <authorList>
            <person name="Birren B."/>
            <person name="Nusbaum C."/>
            <person name="Abebe A."/>
            <person name="Abouelleil A."/>
            <person name="Adekoya E."/>
            <person name="Ait-zahra M."/>
            <person name="Allen N."/>
            <person name="Allen T."/>
            <person name="An P."/>
            <person name="Anderson M."/>
            <person name="Anderson S."/>
            <person name="Arachchi H."/>
            <person name="Armbruster J."/>
            <person name="Bachantsang P."/>
            <person name="Baldwin J."/>
            <person name="Barry A."/>
            <person name="Bayul T."/>
            <person name="Blitshsteyn B."/>
            <person name="Bloom T."/>
            <person name="Blye J."/>
            <person name="Boguslavskiy L."/>
            <person name="Borowsky M."/>
            <person name="Boukhgalter B."/>
            <person name="Brunache A."/>
            <person name="Butler J."/>
            <person name="Calixte N."/>
            <person name="Calvo S."/>
            <person name="Camarata J."/>
            <person name="Campo K."/>
            <person name="Chang J."/>
            <person name="Cheshatsang Y."/>
            <person name="Citroen M."/>
            <person name="Collymore A."/>
            <person name="Considine T."/>
            <person name="Cook A."/>
            <person name="Cooke P."/>
            <person name="Corum B."/>
            <person name="Cuomo C."/>
            <person name="David R."/>
            <person name="Dawoe T."/>
            <person name="Degray S."/>
            <person name="Dodge S."/>
            <person name="Dooley K."/>
            <person name="Dorje P."/>
            <person name="Dorjee K."/>
            <person name="Dorris L."/>
            <person name="Duffey N."/>
            <person name="Dupes A."/>
            <person name="Elkins T."/>
            <person name="Engels R."/>
            <person name="Erickson J."/>
            <person name="Farina A."/>
            <person name="Faro S."/>
            <person name="Ferreira P."/>
            <person name="Fischer H."/>
            <person name="Fitzgerald M."/>
            <person name="Foley K."/>
            <person name="Gage D."/>
            <person name="Galagan J."/>
            <person name="Gearin G."/>
            <person name="Gnerre S."/>
            <person name="Gnirke A."/>
            <person name="Goyette A."/>
            <person name="Graham J."/>
            <person name="Grandbois E."/>
            <person name="Gyaltsen K."/>
            <person name="Hafez N."/>
            <person name="Hagopian D."/>
            <person name="Hagos B."/>
            <person name="Hall J."/>
            <person name="Hatcher B."/>
            <person name="Heller A."/>
            <person name="Higgins H."/>
            <person name="Honan T."/>
            <person name="Horn A."/>
            <person name="Houde N."/>
            <person name="Hughes L."/>
            <person name="Hulme W."/>
            <person name="Husby E."/>
            <person name="Iliev I."/>
            <person name="Jaffe D."/>
            <person name="Jones C."/>
            <person name="Kamal M."/>
            <person name="Kamat A."/>
            <person name="Kamvysselis M."/>
            <person name="Karlsson E."/>
            <person name="Kells C."/>
            <person name="Kieu A."/>
            <person name="Kisner P."/>
            <person name="Kodira C."/>
            <person name="Kulbokas E."/>
            <person name="Labutti K."/>
            <person name="Lama D."/>
            <person name="Landers T."/>
            <person name="Leger J."/>
            <person name="Levine S."/>
            <person name="Lewis D."/>
            <person name="Lewis T."/>
            <person name="Lindblad-toh K."/>
            <person name="Liu X."/>
            <person name="Lokyitsang T."/>
            <person name="Lokyitsang Y."/>
            <person name="Lucien O."/>
            <person name="Lui A."/>
            <person name="Ma L.J."/>
            <person name="Mabbitt R."/>
            <person name="Macdonald J."/>
            <person name="Maclean C."/>
            <person name="Major J."/>
            <person name="Manning J."/>
            <person name="Marabella R."/>
            <person name="Maru K."/>
            <person name="Matthews C."/>
            <person name="Mauceli E."/>
            <person name="Mccarthy M."/>
            <person name="Mcdonough S."/>
            <person name="Mcghee T."/>
            <person name="Meldrim J."/>
            <person name="Meneus L."/>
            <person name="Mesirov J."/>
            <person name="Mihalev A."/>
            <person name="Mihova T."/>
            <person name="Mikkelsen T."/>
            <person name="Mlenga V."/>
            <person name="Moru K."/>
            <person name="Mozes J."/>
            <person name="Mulrain L."/>
            <person name="Munson G."/>
            <person name="Naylor J."/>
            <person name="Newes C."/>
            <person name="Nguyen C."/>
            <person name="Nguyen N."/>
            <person name="Nguyen T."/>
            <person name="Nicol R."/>
            <person name="Nielsen C."/>
            <person name="Nizzari M."/>
            <person name="Norbu C."/>
            <person name="Norbu N."/>
            <person name="O'donnell P."/>
            <person name="Okoawo O."/>
            <person name="O'leary S."/>
            <person name="Omotosho B."/>
            <person name="O'neill K."/>
            <person name="Osman S."/>
            <person name="Parker S."/>
            <person name="Perrin D."/>
            <person name="Phunkhang P."/>
            <person name="Piqani B."/>
            <person name="Purcell S."/>
            <person name="Rachupka T."/>
            <person name="Ramasamy U."/>
            <person name="Rameau R."/>
            <person name="Ray V."/>
            <person name="Raymond C."/>
            <person name="Retta R."/>
            <person name="Richardson S."/>
            <person name="Rise C."/>
            <person name="Rodriguez J."/>
            <person name="Rogers J."/>
            <person name="Rogov P."/>
            <person name="Rutman M."/>
            <person name="Schupbach R."/>
            <person name="Seaman C."/>
            <person name="Settipalli S."/>
            <person name="Sharpe T."/>
            <person name="Sheridan J."/>
            <person name="Sherpa N."/>
            <person name="Shi J."/>
            <person name="Smirnov S."/>
            <person name="Smith C."/>
            <person name="Sougnez C."/>
            <person name="Spencer B."/>
            <person name="Stalker J."/>
            <person name="Stange-thomann N."/>
            <person name="Stavropoulos S."/>
            <person name="Stetson K."/>
            <person name="Stone C."/>
            <person name="Stone S."/>
            <person name="Stubbs M."/>
            <person name="Talamas J."/>
            <person name="Tchuinga P."/>
            <person name="Tenzing P."/>
            <person name="Tesfaye S."/>
            <person name="Theodore J."/>
            <person name="Thoulutsang Y."/>
            <person name="Topham K."/>
            <person name="Towey S."/>
            <person name="Tsamla T."/>
            <person name="Tsomo N."/>
            <person name="Vallee D."/>
            <person name="Vassiliev H."/>
            <person name="Venkataraman V."/>
            <person name="Vinson J."/>
            <person name="Vo A."/>
            <person name="Wade C."/>
            <person name="Wang S."/>
            <person name="Wangchuk T."/>
            <person name="Wangdi T."/>
            <person name="Whittaker C."/>
            <person name="Wilkinson J."/>
            <person name="Wu Y."/>
            <person name="Wyman D."/>
            <person name="Yadav S."/>
            <person name="Yang S."/>
            <person name="Yang X."/>
            <person name="Yeager S."/>
            <person name="Yee E."/>
            <person name="Young G."/>
            <person name="Zainoun J."/>
            <person name="Zembeck L."/>
            <person name="Zimmer A."/>
            <person name="Zody M."/>
            <person name="Lander E."/>
        </authorList>
    </citation>
    <scope>NUCLEOTIDE SEQUENCE [LARGE SCALE GENOMIC DNA]</scope>
</reference>